<dbReference type="SUPFAM" id="SSF55729">
    <property type="entry name" value="Acyl-CoA N-acyltransferases (Nat)"/>
    <property type="match status" value="1"/>
</dbReference>
<accession>A0ABV6ZTH7</accession>
<feature type="domain" description="N-end rule aminoacyl transferase C-terminal" evidence="6">
    <location>
        <begin position="108"/>
        <end position="230"/>
    </location>
</feature>
<evidence type="ECO:0000256" key="4">
    <source>
        <dbReference type="HAMAP-Rule" id="MF_00689"/>
    </source>
</evidence>
<dbReference type="Pfam" id="PF04376">
    <property type="entry name" value="ATE_N"/>
    <property type="match status" value="1"/>
</dbReference>
<protein>
    <recommendedName>
        <fullName evidence="4">Aspartate/glutamate leucyltransferase</fullName>
        <ecNumber evidence="4">2.3.2.29</ecNumber>
    </recommendedName>
</protein>
<comment type="subcellular location">
    <subcellularLocation>
        <location evidence="4">Cytoplasm</location>
    </subcellularLocation>
</comment>
<name>A0ABV6ZTH7_9PROT</name>
<dbReference type="PANTHER" id="PTHR21367">
    <property type="entry name" value="ARGININE-TRNA-PROTEIN TRANSFERASE 1"/>
    <property type="match status" value="1"/>
</dbReference>
<dbReference type="EMBL" id="JBHRSV010000001">
    <property type="protein sequence ID" value="MFC2924713.1"/>
    <property type="molecule type" value="Genomic_DNA"/>
</dbReference>
<gene>
    <name evidence="4" type="primary">bpt</name>
    <name evidence="7" type="ORF">ACFOOR_01195</name>
</gene>
<comment type="catalytic activity">
    <reaction evidence="4">
        <text>N-terminal L-glutamyl-[protein] + L-leucyl-tRNA(Leu) = N-terminal L-leucyl-L-glutamyl-[protein] + tRNA(Leu) + H(+)</text>
        <dbReference type="Rhea" id="RHEA:50412"/>
        <dbReference type="Rhea" id="RHEA-COMP:9613"/>
        <dbReference type="Rhea" id="RHEA-COMP:9622"/>
        <dbReference type="Rhea" id="RHEA-COMP:12664"/>
        <dbReference type="Rhea" id="RHEA-COMP:12668"/>
        <dbReference type="ChEBI" id="CHEBI:15378"/>
        <dbReference type="ChEBI" id="CHEBI:64721"/>
        <dbReference type="ChEBI" id="CHEBI:78442"/>
        <dbReference type="ChEBI" id="CHEBI:78494"/>
        <dbReference type="ChEBI" id="CHEBI:133041"/>
        <dbReference type="EC" id="2.3.2.29"/>
    </reaction>
</comment>
<dbReference type="InterPro" id="IPR017138">
    <property type="entry name" value="Asp_Glu_LeuTrfase"/>
</dbReference>
<reference evidence="8" key="1">
    <citation type="journal article" date="2019" name="Int. J. Syst. Evol. Microbiol.">
        <title>The Global Catalogue of Microorganisms (GCM) 10K type strain sequencing project: providing services to taxonomists for standard genome sequencing and annotation.</title>
        <authorList>
            <consortium name="The Broad Institute Genomics Platform"/>
            <consortium name="The Broad Institute Genome Sequencing Center for Infectious Disease"/>
            <person name="Wu L."/>
            <person name="Ma J."/>
        </authorList>
    </citation>
    <scope>NUCLEOTIDE SEQUENCE [LARGE SCALE GENOMIC DNA]</scope>
    <source>
        <strain evidence="8">KCTC 52487</strain>
    </source>
</reference>
<dbReference type="HAMAP" id="MF_00689">
    <property type="entry name" value="Bpt"/>
    <property type="match status" value="1"/>
</dbReference>
<evidence type="ECO:0000256" key="1">
    <source>
        <dbReference type="ARBA" id="ARBA00022490"/>
    </source>
</evidence>
<sequence length="256" mass="28831">MTHPFSTRQIPFYLTAAGPCPYLPGRQERKLFTRIDPGEGPGLNDALTHAGFRRSQGVLYRPACEQCDACHSARIPVETFDWSRSFRRVLKRNDDLVRHEKPAEATAEQFALLTRYLDARHGDGDMAGMSYGEYVLMVSDGAQRTDLVEYRDPAGRLRACALIDRLRDGPSLLYSFFDPDDAPRSPGTFIVLDAIRWTGQNGFSNVYLGYWVPGSRKMDYKSRFRPLEVLTSAGWQSLENILNDIGDEPGADEGED</sequence>
<evidence type="ECO:0000256" key="2">
    <source>
        <dbReference type="ARBA" id="ARBA00022679"/>
    </source>
</evidence>
<keyword evidence="2 4" id="KW-0808">Transferase</keyword>
<keyword evidence="3 4" id="KW-0012">Acyltransferase</keyword>
<comment type="catalytic activity">
    <reaction evidence="4">
        <text>N-terminal L-aspartyl-[protein] + L-leucyl-tRNA(Leu) = N-terminal L-leucyl-L-aspartyl-[protein] + tRNA(Leu) + H(+)</text>
        <dbReference type="Rhea" id="RHEA:50420"/>
        <dbReference type="Rhea" id="RHEA-COMP:9613"/>
        <dbReference type="Rhea" id="RHEA-COMP:9622"/>
        <dbReference type="Rhea" id="RHEA-COMP:12669"/>
        <dbReference type="Rhea" id="RHEA-COMP:12674"/>
        <dbReference type="ChEBI" id="CHEBI:15378"/>
        <dbReference type="ChEBI" id="CHEBI:64720"/>
        <dbReference type="ChEBI" id="CHEBI:78442"/>
        <dbReference type="ChEBI" id="CHEBI:78494"/>
        <dbReference type="ChEBI" id="CHEBI:133042"/>
        <dbReference type="EC" id="2.3.2.29"/>
    </reaction>
</comment>
<evidence type="ECO:0000313" key="8">
    <source>
        <dbReference type="Proteomes" id="UP001595379"/>
    </source>
</evidence>
<dbReference type="Pfam" id="PF04377">
    <property type="entry name" value="ATE_C"/>
    <property type="match status" value="1"/>
</dbReference>
<dbReference type="GO" id="GO:0004057">
    <property type="term" value="F:arginyl-tRNA--protein transferase activity"/>
    <property type="evidence" value="ECO:0007669"/>
    <property type="project" value="UniProtKB-EC"/>
</dbReference>
<dbReference type="NCBIfam" id="NF002342">
    <property type="entry name" value="PRK01305.1-3"/>
    <property type="match status" value="1"/>
</dbReference>
<dbReference type="InterPro" id="IPR030700">
    <property type="entry name" value="N-end_Aminoacyl_Trfase"/>
</dbReference>
<dbReference type="NCBIfam" id="NF002343">
    <property type="entry name" value="PRK01305.1-4"/>
    <property type="match status" value="1"/>
</dbReference>
<evidence type="ECO:0000313" key="7">
    <source>
        <dbReference type="EMBL" id="MFC2924713.1"/>
    </source>
</evidence>
<comment type="caution">
    <text evidence="7">The sequence shown here is derived from an EMBL/GenBank/DDBJ whole genome shotgun (WGS) entry which is preliminary data.</text>
</comment>
<dbReference type="PIRSF" id="PIRSF037208">
    <property type="entry name" value="ATE_pro_prd"/>
    <property type="match status" value="1"/>
</dbReference>
<dbReference type="Proteomes" id="UP001595379">
    <property type="component" value="Unassembled WGS sequence"/>
</dbReference>
<dbReference type="EC" id="2.3.2.29" evidence="4"/>
<proteinExistence type="inferred from homology"/>
<keyword evidence="8" id="KW-1185">Reference proteome</keyword>
<comment type="similarity">
    <text evidence="4">Belongs to the R-transferase family. Bpt subfamily.</text>
</comment>
<keyword evidence="1 4" id="KW-0963">Cytoplasm</keyword>
<evidence type="ECO:0000256" key="3">
    <source>
        <dbReference type="ARBA" id="ARBA00023315"/>
    </source>
</evidence>
<feature type="domain" description="N-end aminoacyl transferase N-terminal" evidence="5">
    <location>
        <begin position="19"/>
        <end position="88"/>
    </location>
</feature>
<dbReference type="InterPro" id="IPR016181">
    <property type="entry name" value="Acyl_CoA_acyltransferase"/>
</dbReference>
<organism evidence="7 8">
    <name type="scientific">Hyphobacterium vulgare</name>
    <dbReference type="NCBI Taxonomy" id="1736751"/>
    <lineage>
        <taxon>Bacteria</taxon>
        <taxon>Pseudomonadati</taxon>
        <taxon>Pseudomonadota</taxon>
        <taxon>Alphaproteobacteria</taxon>
        <taxon>Maricaulales</taxon>
        <taxon>Maricaulaceae</taxon>
        <taxon>Hyphobacterium</taxon>
    </lineage>
</organism>
<comment type="function">
    <text evidence="4">Functions in the N-end rule pathway of protein degradation where it conjugates Leu from its aminoacyl-tRNA to the N-termini of proteins containing an N-terminal aspartate or glutamate.</text>
</comment>
<dbReference type="PANTHER" id="PTHR21367:SF1">
    <property type="entry name" value="ARGINYL-TRNA--PROTEIN TRANSFERASE 1"/>
    <property type="match status" value="1"/>
</dbReference>
<dbReference type="InterPro" id="IPR007471">
    <property type="entry name" value="N-end_Aminoacyl_Trfase_N"/>
</dbReference>
<dbReference type="InterPro" id="IPR007472">
    <property type="entry name" value="N-end_Aminoacyl_Trfase_C"/>
</dbReference>
<evidence type="ECO:0000259" key="6">
    <source>
        <dbReference type="Pfam" id="PF04377"/>
    </source>
</evidence>
<dbReference type="RefSeq" id="WP_343163576.1">
    <property type="nucleotide sequence ID" value="NZ_JBHRSV010000001.1"/>
</dbReference>
<dbReference type="NCBIfam" id="NF002346">
    <property type="entry name" value="PRK01305.2-3"/>
    <property type="match status" value="1"/>
</dbReference>
<evidence type="ECO:0000259" key="5">
    <source>
        <dbReference type="Pfam" id="PF04376"/>
    </source>
</evidence>